<evidence type="ECO:0000313" key="1">
    <source>
        <dbReference type="EMBL" id="HHQ80741.1"/>
    </source>
</evidence>
<protein>
    <submittedName>
        <fullName evidence="1">Uncharacterized protein</fullName>
    </submittedName>
</protein>
<accession>A0A7J3ZKU9</accession>
<comment type="caution">
    <text evidence="1">The sequence shown here is derived from an EMBL/GenBank/DDBJ whole genome shotgun (WGS) entry which is preliminary data.</text>
</comment>
<organism evidence="1">
    <name type="scientific">Fervidicoccus fontis</name>
    <dbReference type="NCBI Taxonomy" id="683846"/>
    <lineage>
        <taxon>Archaea</taxon>
        <taxon>Thermoproteota</taxon>
        <taxon>Thermoprotei</taxon>
        <taxon>Fervidicoccales</taxon>
        <taxon>Fervidicoccaceae</taxon>
        <taxon>Fervidicoccus</taxon>
    </lineage>
</organism>
<dbReference type="AlphaFoldDB" id="A0A7J3ZKU9"/>
<dbReference type="EMBL" id="DRZC01000068">
    <property type="protein sequence ID" value="HHQ80741.1"/>
    <property type="molecule type" value="Genomic_DNA"/>
</dbReference>
<name>A0A7J3ZKU9_9CREN</name>
<sequence length="279" mass="32861">MIKLKHICVRHGSERKDSRLMSFFLCDNCFNLLRIKAFNNNQPVYTLPESSYIRGYCLYCGRDTNVRQHFYFLCEICERIVHSYGKELAARNFILSWWSSVRQQYGLGDIELSVEDPVIPMTYAAHQKYKKQSTPKPDFVAVKEGRVLFAIEMKAGRSSIEGMSSFQLDISDCDDILGFLQQPQYRVPTFLFHVQVLEDYKYPTVRYSGVNAWWASLFELEKNIENVKMRPRERRPAVYYKKNAFKQIHEFPNYILSGGLESEKELLNKRLPKLYPEKK</sequence>
<gene>
    <name evidence="1" type="ORF">ENM78_04760</name>
</gene>
<proteinExistence type="predicted"/>
<reference evidence="1" key="1">
    <citation type="journal article" date="2020" name="mSystems">
        <title>Genome- and Community-Level Interaction Insights into Carbon Utilization and Element Cycling Functions of Hydrothermarchaeota in Hydrothermal Sediment.</title>
        <authorList>
            <person name="Zhou Z."/>
            <person name="Liu Y."/>
            <person name="Xu W."/>
            <person name="Pan J."/>
            <person name="Luo Z.H."/>
            <person name="Li M."/>
        </authorList>
    </citation>
    <scope>NUCLEOTIDE SEQUENCE [LARGE SCALE GENOMIC DNA]</scope>
    <source>
        <strain evidence="1">SpSt-1116</strain>
    </source>
</reference>